<dbReference type="EMBL" id="VZUL01000002">
    <property type="protein sequence ID" value="KAB1089015.1"/>
    <property type="molecule type" value="Genomic_DNA"/>
</dbReference>
<organism evidence="2 3">
    <name type="scientific">Neorhizobium galegae</name>
    <name type="common">Rhizobium galegae</name>
    <dbReference type="NCBI Taxonomy" id="399"/>
    <lineage>
        <taxon>Bacteria</taxon>
        <taxon>Pseudomonadati</taxon>
        <taxon>Pseudomonadota</taxon>
        <taxon>Alphaproteobacteria</taxon>
        <taxon>Hyphomicrobiales</taxon>
        <taxon>Rhizobiaceae</taxon>
        <taxon>Rhizobium/Agrobacterium group</taxon>
        <taxon>Neorhizobium</taxon>
    </lineage>
</organism>
<feature type="compositionally biased region" description="Low complexity" evidence="1">
    <location>
        <begin position="293"/>
        <end position="311"/>
    </location>
</feature>
<sequence>MRRSGRNAVSLRKDKNRSAELSYRLYQTLERTMLPPVRTSSFVDYQTPSQQPMLRQRIDVANAAANSGLIGSSPMSAGRLDILSLSAQLQLAQGFSIFAETIGRLIKVPRREGEALADYAQRLSDAVKAMNPAEKAALERTLNQLVKGISLRLLVEILNNPASPEAARIAIQLETAQLLDRDLAAKAVVSSYRQNAGAEQALSPLPQPANAAPSGAPSETVPAAEAEAEAVLTGDEAALGGASPETIAAGVATQDPEAAPVATTISGTAQNPAMLSTEIEALPGPIDENASQSAETDPDAAPAPASAQEAAEVAESETPELAAVRTEDAPESTPAARANEGRQIASAVPGDRRGSQPVFYDGPALARLSQRGLEQQGGARALNTEKMANGATTIWLADVLADATSDLLDGLPVAAKQLPEQQALQQLTDKELVGKSALQASEAAGAAMAKPTQPAIDEPSSTGSTGRAGGTSANANGPSTGATEVAEQLALPIALPPMFREGVALPYVAYPPEERERDPEERKTKAISKTDEDGEQQHSAGEQAFSEERPDDDHAQEHPGDDASKEATEDADRANDLYWRMAGWT</sequence>
<feature type="compositionally biased region" description="Low complexity" evidence="1">
    <location>
        <begin position="460"/>
        <end position="477"/>
    </location>
</feature>
<dbReference type="RefSeq" id="WP_151045641.1">
    <property type="nucleotide sequence ID" value="NZ_VZUL01000002.1"/>
</dbReference>
<proteinExistence type="predicted"/>
<evidence type="ECO:0000313" key="3">
    <source>
        <dbReference type="Proteomes" id="UP000386575"/>
    </source>
</evidence>
<reference evidence="2 3" key="1">
    <citation type="submission" date="2019-09" db="EMBL/GenBank/DDBJ databases">
        <title>Genome sequencing of Ng87 strain.</title>
        <authorList>
            <person name="Karasev E.S."/>
            <person name="Andronov E."/>
        </authorList>
    </citation>
    <scope>NUCLEOTIDE SEQUENCE [LARGE SCALE GENOMIC DNA]</scope>
    <source>
        <strain evidence="2 3">Ng87</strain>
    </source>
</reference>
<feature type="compositionally biased region" description="Basic and acidic residues" evidence="1">
    <location>
        <begin position="546"/>
        <end position="575"/>
    </location>
</feature>
<feature type="region of interest" description="Disordered" evidence="1">
    <location>
        <begin position="510"/>
        <end position="585"/>
    </location>
</feature>
<comment type="caution">
    <text evidence="2">The sequence shown here is derived from an EMBL/GenBank/DDBJ whole genome shotgun (WGS) entry which is preliminary data.</text>
</comment>
<dbReference type="Proteomes" id="UP000386575">
    <property type="component" value="Unassembled WGS sequence"/>
</dbReference>
<protein>
    <submittedName>
        <fullName evidence="2">Uncharacterized protein</fullName>
    </submittedName>
</protein>
<feature type="region of interest" description="Disordered" evidence="1">
    <location>
        <begin position="444"/>
        <end position="482"/>
    </location>
</feature>
<dbReference type="AlphaFoldDB" id="A0A6A1TY12"/>
<feature type="compositionally biased region" description="Basic and acidic residues" evidence="1">
    <location>
        <begin position="512"/>
        <end position="531"/>
    </location>
</feature>
<gene>
    <name evidence="2" type="ORF">F4V91_23305</name>
</gene>
<feature type="region of interest" description="Disordered" evidence="1">
    <location>
        <begin position="198"/>
        <end position="227"/>
    </location>
</feature>
<evidence type="ECO:0000313" key="2">
    <source>
        <dbReference type="EMBL" id="KAB1089015.1"/>
    </source>
</evidence>
<feature type="region of interest" description="Disordered" evidence="1">
    <location>
        <begin position="285"/>
        <end position="360"/>
    </location>
</feature>
<evidence type="ECO:0000256" key="1">
    <source>
        <dbReference type="SAM" id="MobiDB-lite"/>
    </source>
</evidence>
<name>A0A6A1TY12_NEOGA</name>
<accession>A0A6A1TY12</accession>